<dbReference type="InterPro" id="IPR036188">
    <property type="entry name" value="FAD/NAD-bd_sf"/>
</dbReference>
<evidence type="ECO:0000259" key="1">
    <source>
        <dbReference type="Pfam" id="PF01593"/>
    </source>
</evidence>
<organism evidence="2 3">
    <name type="scientific">Candidatus Roizmanbacteria bacterium RIFOXYD1_FULL_38_12</name>
    <dbReference type="NCBI Taxonomy" id="1802093"/>
    <lineage>
        <taxon>Bacteria</taxon>
        <taxon>Candidatus Roizmaniibacteriota</taxon>
    </lineage>
</organism>
<dbReference type="Pfam" id="PF01593">
    <property type="entry name" value="Amino_oxidase"/>
    <property type="match status" value="1"/>
</dbReference>
<accession>A0A1F7L265</accession>
<dbReference type="PANTHER" id="PTHR42923:SF46">
    <property type="entry name" value="AMINE OXIDASE"/>
    <property type="match status" value="1"/>
</dbReference>
<reference evidence="2 3" key="1">
    <citation type="journal article" date="2016" name="Nat. Commun.">
        <title>Thousands of microbial genomes shed light on interconnected biogeochemical processes in an aquifer system.</title>
        <authorList>
            <person name="Anantharaman K."/>
            <person name="Brown C.T."/>
            <person name="Hug L.A."/>
            <person name="Sharon I."/>
            <person name="Castelle C.J."/>
            <person name="Probst A.J."/>
            <person name="Thomas B.C."/>
            <person name="Singh A."/>
            <person name="Wilkins M.J."/>
            <person name="Karaoz U."/>
            <person name="Brodie E.L."/>
            <person name="Williams K.H."/>
            <person name="Hubbard S.S."/>
            <person name="Banfield J.F."/>
        </authorList>
    </citation>
    <scope>NUCLEOTIDE SEQUENCE [LARGE SCALE GENOMIC DNA]</scope>
</reference>
<gene>
    <name evidence="2" type="ORF">A3K52_05140</name>
</gene>
<dbReference type="InterPro" id="IPR050464">
    <property type="entry name" value="Zeta_carotene_desat/Oxidored"/>
</dbReference>
<sequence>MKIVILGGGLTGLTAAYELSSKHEVVLLEKENMLGGLASGFKGGGWNWFLERTYHHVFSNDTDILGFAKKVGFTGFFTKSPQTVSLYNDKNNYRTFSVDTPQDFLRFPLLSIPEKIRSGAVLAFLKLSPALSSFERQTAAEFLKKSMGERVWSVLWEELFRKKFGKNAENILASFIWARIKKRTKNLCYVEGGFQAFVEFLRKKNIERGVVIKTGSTIHKIHKSTKFEVSFSSREKGEERGSFDAVLSTLPTPVFLNISRHQLPDNYVRRLAGITYLHAVSLILEAERPLFDTEYWVSMCDKKAPMMVLVQHTNFIDKKNYNNHHILYIANYVEEENPLLQMTQKEVEDYHVPYLQKIKAGFSFSNSFLFRAPFAQPIYNREFPKNMPTLETPVKNLFIANLDMTYPFDRGTNYAVQLGKKAASCMV</sequence>
<protein>
    <recommendedName>
        <fullName evidence="1">Amine oxidase domain-containing protein</fullName>
    </recommendedName>
</protein>
<comment type="caution">
    <text evidence="2">The sequence shown here is derived from an EMBL/GenBank/DDBJ whole genome shotgun (WGS) entry which is preliminary data.</text>
</comment>
<dbReference type="AlphaFoldDB" id="A0A1F7L265"/>
<dbReference type="SUPFAM" id="SSF51905">
    <property type="entry name" value="FAD/NAD(P)-binding domain"/>
    <property type="match status" value="1"/>
</dbReference>
<evidence type="ECO:0000313" key="3">
    <source>
        <dbReference type="Proteomes" id="UP000177050"/>
    </source>
</evidence>
<dbReference type="GO" id="GO:0016491">
    <property type="term" value="F:oxidoreductase activity"/>
    <property type="evidence" value="ECO:0007669"/>
    <property type="project" value="InterPro"/>
</dbReference>
<name>A0A1F7L265_9BACT</name>
<dbReference type="NCBIfam" id="NF005560">
    <property type="entry name" value="PRK07233.1"/>
    <property type="match status" value="1"/>
</dbReference>
<evidence type="ECO:0000313" key="2">
    <source>
        <dbReference type="EMBL" id="OGK74124.1"/>
    </source>
</evidence>
<dbReference type="Proteomes" id="UP000177050">
    <property type="component" value="Unassembled WGS sequence"/>
</dbReference>
<dbReference type="PANTHER" id="PTHR42923">
    <property type="entry name" value="PROTOPORPHYRINOGEN OXIDASE"/>
    <property type="match status" value="1"/>
</dbReference>
<dbReference type="InterPro" id="IPR002937">
    <property type="entry name" value="Amino_oxidase"/>
</dbReference>
<proteinExistence type="predicted"/>
<dbReference type="Gene3D" id="3.50.50.60">
    <property type="entry name" value="FAD/NAD(P)-binding domain"/>
    <property type="match status" value="1"/>
</dbReference>
<dbReference type="EMBL" id="MGBR01000001">
    <property type="protein sequence ID" value="OGK74124.1"/>
    <property type="molecule type" value="Genomic_DNA"/>
</dbReference>
<feature type="domain" description="Amine oxidase" evidence="1">
    <location>
        <begin position="10"/>
        <end position="426"/>
    </location>
</feature>